<protein>
    <recommendedName>
        <fullName evidence="2">DUF7573 domain-containing protein</fullName>
    </recommendedName>
</protein>
<feature type="compositionally biased region" description="Acidic residues" evidence="1">
    <location>
        <begin position="70"/>
        <end position="97"/>
    </location>
</feature>
<evidence type="ECO:0000313" key="3">
    <source>
        <dbReference type="EMBL" id="AUV83311.1"/>
    </source>
</evidence>
<proteinExistence type="predicted"/>
<evidence type="ECO:0000259" key="2">
    <source>
        <dbReference type="Pfam" id="PF24458"/>
    </source>
</evidence>
<reference evidence="3 4" key="1">
    <citation type="submission" date="2018-01" db="EMBL/GenBank/DDBJ databases">
        <title>Complete genome sequence of Salinigranum rubrum GX10T, an extremely halophilic archaeon isolated from a marine solar saltern.</title>
        <authorList>
            <person name="Han S."/>
        </authorList>
    </citation>
    <scope>NUCLEOTIDE SEQUENCE [LARGE SCALE GENOMIC DNA]</scope>
    <source>
        <strain evidence="3 4">GX10</strain>
    </source>
</reference>
<gene>
    <name evidence="3" type="ORF">C2R22_18040</name>
</gene>
<dbReference type="GeneID" id="35594034"/>
<dbReference type="RefSeq" id="WP_103427000.1">
    <property type="nucleotide sequence ID" value="NZ_CP026309.1"/>
</dbReference>
<name>A0A2I8VN21_9EURY</name>
<feature type="region of interest" description="Disordered" evidence="1">
    <location>
        <begin position="1"/>
        <end position="125"/>
    </location>
</feature>
<keyword evidence="4" id="KW-1185">Reference proteome</keyword>
<accession>A0A2I8VN21</accession>
<evidence type="ECO:0000256" key="1">
    <source>
        <dbReference type="SAM" id="MobiDB-lite"/>
    </source>
</evidence>
<feature type="compositionally biased region" description="Acidic residues" evidence="1">
    <location>
        <begin position="49"/>
        <end position="58"/>
    </location>
</feature>
<dbReference type="InterPro" id="IPR055995">
    <property type="entry name" value="DUF7573"/>
</dbReference>
<dbReference type="EMBL" id="CP026309">
    <property type="protein sequence ID" value="AUV83311.1"/>
    <property type="molecule type" value="Genomic_DNA"/>
</dbReference>
<dbReference type="Proteomes" id="UP000236584">
    <property type="component" value="Chromosome"/>
</dbReference>
<feature type="compositionally biased region" description="Acidic residues" evidence="1">
    <location>
        <begin position="15"/>
        <end position="42"/>
    </location>
</feature>
<dbReference type="OrthoDB" id="157634at2157"/>
<sequence>MSENRSLDEFFPASDDADDVDGGGGADEGDGAGEGDDADEGDVAVVGDADADVDEASPDDAVGTPTGSTGDDEGDEGVEDGEGVEDDEGIGDEDGQSDEVVGAGGGGEEADLPRTTYRWAPDGDDCPVCGSAVERQWRDGDRFVCADCKEW</sequence>
<dbReference type="Pfam" id="PF24458">
    <property type="entry name" value="DUF7573"/>
    <property type="match status" value="1"/>
</dbReference>
<organism evidence="3 4">
    <name type="scientific">Salinigranum rubrum</name>
    <dbReference type="NCBI Taxonomy" id="755307"/>
    <lineage>
        <taxon>Archaea</taxon>
        <taxon>Methanobacteriati</taxon>
        <taxon>Methanobacteriota</taxon>
        <taxon>Stenosarchaea group</taxon>
        <taxon>Halobacteria</taxon>
        <taxon>Halobacteriales</taxon>
        <taxon>Haloferacaceae</taxon>
        <taxon>Salinigranum</taxon>
    </lineage>
</organism>
<dbReference type="KEGG" id="srub:C2R22_18040"/>
<dbReference type="AlphaFoldDB" id="A0A2I8VN21"/>
<evidence type="ECO:0000313" key="4">
    <source>
        <dbReference type="Proteomes" id="UP000236584"/>
    </source>
</evidence>
<feature type="domain" description="DUF7573" evidence="2">
    <location>
        <begin position="114"/>
        <end position="151"/>
    </location>
</feature>